<evidence type="ECO:0008006" key="5">
    <source>
        <dbReference type="Google" id="ProtNLM"/>
    </source>
</evidence>
<dbReference type="OrthoDB" id="191139at2759"/>
<proteinExistence type="inferred from homology"/>
<accession>A0A8H3TTB5</accession>
<evidence type="ECO:0000313" key="4">
    <source>
        <dbReference type="Proteomes" id="UP000620104"/>
    </source>
</evidence>
<reference evidence="3" key="1">
    <citation type="submission" date="2020-07" db="EMBL/GenBank/DDBJ databases">
        <title>Draft Genome Sequence of a Deep-Sea Yeast, Naganishia (Cryptococcus) liquefaciens strain N6.</title>
        <authorList>
            <person name="Han Y.W."/>
            <person name="Kajitani R."/>
            <person name="Morimoto H."/>
            <person name="Parhat M."/>
            <person name="Tsubouchi H."/>
            <person name="Bakenova O."/>
            <person name="Ogata M."/>
            <person name="Argunhan B."/>
            <person name="Aoki R."/>
            <person name="Kajiwara S."/>
            <person name="Itoh T."/>
            <person name="Iwasaki H."/>
        </authorList>
    </citation>
    <scope>NUCLEOTIDE SEQUENCE</scope>
    <source>
        <strain evidence="3">N6</strain>
    </source>
</reference>
<dbReference type="Proteomes" id="UP000620104">
    <property type="component" value="Unassembled WGS sequence"/>
</dbReference>
<dbReference type="Pfam" id="PF00106">
    <property type="entry name" value="adh_short"/>
    <property type="match status" value="1"/>
</dbReference>
<dbReference type="PANTHER" id="PTHR24320:SF281">
    <property type="entry name" value="SHORT CHAIN DEHYDROGENASE_REDUCTASE FAMILY PROTEIN (AFU_ORTHOLOGUE AFUA_5G14310)"/>
    <property type="match status" value="1"/>
</dbReference>
<dbReference type="EMBL" id="BLZA01000019">
    <property type="protein sequence ID" value="GHJ86807.1"/>
    <property type="molecule type" value="Genomic_DNA"/>
</dbReference>
<dbReference type="SUPFAM" id="SSF51735">
    <property type="entry name" value="NAD(P)-binding Rossmann-fold domains"/>
    <property type="match status" value="1"/>
</dbReference>
<dbReference type="AlphaFoldDB" id="A0A8H3TTB5"/>
<evidence type="ECO:0000313" key="3">
    <source>
        <dbReference type="EMBL" id="GHJ86807.1"/>
    </source>
</evidence>
<dbReference type="Gene3D" id="3.40.50.720">
    <property type="entry name" value="NAD(P)-binding Rossmann-like Domain"/>
    <property type="match status" value="1"/>
</dbReference>
<evidence type="ECO:0000256" key="2">
    <source>
        <dbReference type="ARBA" id="ARBA00023002"/>
    </source>
</evidence>
<comment type="similarity">
    <text evidence="1">Belongs to the short-chain dehydrogenases/reductases (SDR) family.</text>
</comment>
<evidence type="ECO:0000256" key="1">
    <source>
        <dbReference type="ARBA" id="ARBA00006484"/>
    </source>
</evidence>
<dbReference type="PRINTS" id="PR00081">
    <property type="entry name" value="GDHRDH"/>
</dbReference>
<organism evidence="3 4">
    <name type="scientific">Naganishia liquefaciens</name>
    <dbReference type="NCBI Taxonomy" id="104408"/>
    <lineage>
        <taxon>Eukaryota</taxon>
        <taxon>Fungi</taxon>
        <taxon>Dikarya</taxon>
        <taxon>Basidiomycota</taxon>
        <taxon>Agaricomycotina</taxon>
        <taxon>Tremellomycetes</taxon>
        <taxon>Filobasidiales</taxon>
        <taxon>Filobasidiaceae</taxon>
        <taxon>Naganishia</taxon>
    </lineage>
</organism>
<comment type="caution">
    <text evidence="3">The sequence shown here is derived from an EMBL/GenBank/DDBJ whole genome shotgun (WGS) entry which is preliminary data.</text>
</comment>
<name>A0A8H3TTB5_9TREE</name>
<dbReference type="PANTHER" id="PTHR24320">
    <property type="entry name" value="RETINOL DEHYDROGENASE"/>
    <property type="match status" value="1"/>
</dbReference>
<dbReference type="InterPro" id="IPR002347">
    <property type="entry name" value="SDR_fam"/>
</dbReference>
<dbReference type="InterPro" id="IPR036291">
    <property type="entry name" value="NAD(P)-bd_dom_sf"/>
</dbReference>
<keyword evidence="2" id="KW-0560">Oxidoreductase</keyword>
<sequence>MQAVLSPILGPSGPEKKDMTGQTAIITGGATGIGLNIARAFAQYGARVIMMNRKEDQGDRAIEDIKNECKEQGLPVPDITWRGVDLGDFKQTKEVFAALAAEEARLDILVLSSGINSNQFGLAASGVDRHMAVNAFGHFLAINQLYPLIRKTSKMPNTPAPRIVFESSEMHRFAPSNVHFGSLEEINDETIDPTQLYGRTKLAMILYTKAILEKVIKPNNDNVYILAVHPGAVNTEMQNQWTDAYPGVVGAAIKAVSVGFSRSPEQGSYSGLYAALSDEVIEKNLNGYYLVDPGKEGKESKQGSDKWLVAALWDLSHRLLKEKVGDDALNAWNA</sequence>
<protein>
    <recommendedName>
        <fullName evidence="5">SDR family NAD(P)-dependent oxidoreductase</fullName>
    </recommendedName>
</protein>
<keyword evidence="4" id="KW-1185">Reference proteome</keyword>
<dbReference type="GO" id="GO:0016491">
    <property type="term" value="F:oxidoreductase activity"/>
    <property type="evidence" value="ECO:0007669"/>
    <property type="project" value="UniProtKB-KW"/>
</dbReference>
<gene>
    <name evidence="3" type="ORF">NliqN6_3209</name>
</gene>